<dbReference type="HOGENOM" id="CLU_2123406_0_0_1"/>
<name>K1Q040_MAGGI</name>
<dbReference type="InParanoid" id="K1Q040"/>
<reference evidence="1" key="1">
    <citation type="journal article" date="2012" name="Nature">
        <title>The oyster genome reveals stress adaptation and complexity of shell formation.</title>
        <authorList>
            <person name="Zhang G."/>
            <person name="Fang X."/>
            <person name="Guo X."/>
            <person name="Li L."/>
            <person name="Luo R."/>
            <person name="Xu F."/>
            <person name="Yang P."/>
            <person name="Zhang L."/>
            <person name="Wang X."/>
            <person name="Qi H."/>
            <person name="Xiong Z."/>
            <person name="Que H."/>
            <person name="Xie Y."/>
            <person name="Holland P.W."/>
            <person name="Paps J."/>
            <person name="Zhu Y."/>
            <person name="Wu F."/>
            <person name="Chen Y."/>
            <person name="Wang J."/>
            <person name="Peng C."/>
            <person name="Meng J."/>
            <person name="Yang L."/>
            <person name="Liu J."/>
            <person name="Wen B."/>
            <person name="Zhang N."/>
            <person name="Huang Z."/>
            <person name="Zhu Q."/>
            <person name="Feng Y."/>
            <person name="Mount A."/>
            <person name="Hedgecock D."/>
            <person name="Xu Z."/>
            <person name="Liu Y."/>
            <person name="Domazet-Loso T."/>
            <person name="Du Y."/>
            <person name="Sun X."/>
            <person name="Zhang S."/>
            <person name="Liu B."/>
            <person name="Cheng P."/>
            <person name="Jiang X."/>
            <person name="Li J."/>
            <person name="Fan D."/>
            <person name="Wang W."/>
            <person name="Fu W."/>
            <person name="Wang T."/>
            <person name="Wang B."/>
            <person name="Zhang J."/>
            <person name="Peng Z."/>
            <person name="Li Y."/>
            <person name="Li N."/>
            <person name="Wang J."/>
            <person name="Chen M."/>
            <person name="He Y."/>
            <person name="Tan F."/>
            <person name="Song X."/>
            <person name="Zheng Q."/>
            <person name="Huang R."/>
            <person name="Yang H."/>
            <person name="Du X."/>
            <person name="Chen L."/>
            <person name="Yang M."/>
            <person name="Gaffney P.M."/>
            <person name="Wang S."/>
            <person name="Luo L."/>
            <person name="She Z."/>
            <person name="Ming Y."/>
            <person name="Huang W."/>
            <person name="Zhang S."/>
            <person name="Huang B."/>
            <person name="Zhang Y."/>
            <person name="Qu T."/>
            <person name="Ni P."/>
            <person name="Miao G."/>
            <person name="Wang J."/>
            <person name="Wang Q."/>
            <person name="Steinberg C.E."/>
            <person name="Wang H."/>
            <person name="Li N."/>
            <person name="Qian L."/>
            <person name="Zhang G."/>
            <person name="Li Y."/>
            <person name="Yang H."/>
            <person name="Liu X."/>
            <person name="Wang J."/>
            <person name="Yin Y."/>
            <person name="Wang J."/>
        </authorList>
    </citation>
    <scope>NUCLEOTIDE SEQUENCE [LARGE SCALE GENOMIC DNA]</scope>
    <source>
        <strain evidence="1">05x7-T-G4-1.051#20</strain>
    </source>
</reference>
<gene>
    <name evidence="1" type="ORF">CGI_10010689</name>
</gene>
<dbReference type="EMBL" id="JH818979">
    <property type="protein sequence ID" value="EKC27298.1"/>
    <property type="molecule type" value="Genomic_DNA"/>
</dbReference>
<accession>K1Q040</accession>
<organism evidence="1">
    <name type="scientific">Magallana gigas</name>
    <name type="common">Pacific oyster</name>
    <name type="synonym">Crassostrea gigas</name>
    <dbReference type="NCBI Taxonomy" id="29159"/>
    <lineage>
        <taxon>Eukaryota</taxon>
        <taxon>Metazoa</taxon>
        <taxon>Spiralia</taxon>
        <taxon>Lophotrochozoa</taxon>
        <taxon>Mollusca</taxon>
        <taxon>Bivalvia</taxon>
        <taxon>Autobranchia</taxon>
        <taxon>Pteriomorphia</taxon>
        <taxon>Ostreida</taxon>
        <taxon>Ostreoidea</taxon>
        <taxon>Ostreidae</taxon>
        <taxon>Magallana</taxon>
    </lineage>
</organism>
<evidence type="ECO:0000313" key="1">
    <source>
        <dbReference type="EMBL" id="EKC27298.1"/>
    </source>
</evidence>
<protein>
    <submittedName>
        <fullName evidence="1">Uncharacterized protein</fullName>
    </submittedName>
</protein>
<proteinExistence type="predicted"/>
<dbReference type="AlphaFoldDB" id="K1Q040"/>
<sequence length="114" mass="12430">MLMYKPWVFVGAVLLFGGCYGQVAPFYQAQSDLTSGSLVVAGSIGILSFAAIAALAAMTGLQNIRIRNMPKEPDMTCEDNLAEEKEKCEAEKKGSSRVYLLVRKPTLKICPRDP</sequence>
<dbReference type="PROSITE" id="PS51257">
    <property type="entry name" value="PROKAR_LIPOPROTEIN"/>
    <property type="match status" value="1"/>
</dbReference>